<proteinExistence type="predicted"/>
<dbReference type="AlphaFoldDB" id="A0A5R9KQ02"/>
<accession>A0A5R9KQ02</accession>
<evidence type="ECO:0000256" key="5">
    <source>
        <dbReference type="ARBA" id="ARBA00022692"/>
    </source>
</evidence>
<dbReference type="GO" id="GO:0005886">
    <property type="term" value="C:plasma membrane"/>
    <property type="evidence" value="ECO:0007669"/>
    <property type="project" value="UniProtKB-SubCell"/>
</dbReference>
<dbReference type="OrthoDB" id="9764517at2"/>
<comment type="subcellular location">
    <subcellularLocation>
        <location evidence="1">Cell membrane</location>
        <topology evidence="1">Multi-pass membrane protein</topology>
    </subcellularLocation>
</comment>
<keyword evidence="11" id="KW-1185">Reference proteome</keyword>
<dbReference type="EMBL" id="VCEJ01000008">
    <property type="protein sequence ID" value="TLU98229.1"/>
    <property type="molecule type" value="Genomic_DNA"/>
</dbReference>
<evidence type="ECO:0000313" key="11">
    <source>
        <dbReference type="Proteomes" id="UP000306402"/>
    </source>
</evidence>
<comment type="caution">
    <text evidence="10">The sequence shown here is derived from an EMBL/GenBank/DDBJ whole genome shotgun (WGS) entry which is preliminary data.</text>
</comment>
<evidence type="ECO:0000256" key="3">
    <source>
        <dbReference type="ARBA" id="ARBA00022676"/>
    </source>
</evidence>
<gene>
    <name evidence="10" type="ORF">FEN17_26000</name>
</gene>
<dbReference type="PANTHER" id="PTHR33908">
    <property type="entry name" value="MANNOSYLTRANSFERASE YKCB-RELATED"/>
    <property type="match status" value="1"/>
</dbReference>
<dbReference type="InterPro" id="IPR050297">
    <property type="entry name" value="LipidA_mod_glycosyltrf_83"/>
</dbReference>
<feature type="transmembrane region" description="Helical" evidence="8">
    <location>
        <begin position="437"/>
        <end position="457"/>
    </location>
</feature>
<evidence type="ECO:0000256" key="4">
    <source>
        <dbReference type="ARBA" id="ARBA00022679"/>
    </source>
</evidence>
<feature type="transmembrane region" description="Helical" evidence="8">
    <location>
        <begin position="31"/>
        <end position="53"/>
    </location>
</feature>
<sequence>MIFLIPIAMWLSTAICYLTIFKGTRQTFRRSLLTAAIANFFFIAASTELLGALDLITDWAVQGSWFLLDLALAATYFRITKRVGSNFRKIVSYWLISSKTFFKELGAFTTILLLILSCITLTVAVMTTPNNLDSLSYHLSRLGYWVQNKNVAHYATHIERSISFSPFSEYVHLHTFLLAGSWRFFQLLQWLCLVGILGFVSMLVQLFSNSRSALRIALLFAGTLPIAILESMTTQNDIVVSFFILATAFFVFDYIKKQDPVSLFLLVPTVGLGMMTKGTFAFFVLPFGLFLLIFMVSKGLWKPLGGAAVAAVFVMILLNGPFWYRTYQVFGTPIGRMSQGNKTHFSGGGSYLSSVSKHVFLHLGFISPGDRYNHFLETQLDHFHHLIGAPLNDPGTGMAFKMNRLNFNEDFAHNFLSAWLVIFSIPLLFVARISRAIKIYLALTLLAFLTFCFFIAYQTYGSRLHIPFFLLYSPVIGVVYGALFSTLFSKVLILILWLAALPFALLSASHPLLSTKWFFEEVFPPINSALNLHINIEGNVNLKQRSALMISPLEAFWGEYWRDAEKVRAEVNALHPQKIGFDFEEHSYDYAYQYLLQKPGRTFGHVAVRNPSKILEKSNFQPDIILAEHYEGEKFSYHRKVYFARRIVDGKWLYIPLQ</sequence>
<protein>
    <submittedName>
        <fullName evidence="10">Glycosyltransferase family 39 protein</fullName>
    </submittedName>
</protein>
<feature type="domain" description="Glycosyltransferase RgtA/B/C/D-like" evidence="9">
    <location>
        <begin position="187"/>
        <end position="314"/>
    </location>
</feature>
<feature type="transmembrane region" description="Helical" evidence="8">
    <location>
        <begin position="300"/>
        <end position="318"/>
    </location>
</feature>
<evidence type="ECO:0000313" key="10">
    <source>
        <dbReference type="EMBL" id="TLU98229.1"/>
    </source>
</evidence>
<dbReference type="GO" id="GO:0016763">
    <property type="term" value="F:pentosyltransferase activity"/>
    <property type="evidence" value="ECO:0007669"/>
    <property type="project" value="TreeGrafter"/>
</dbReference>
<dbReference type="Pfam" id="PF13231">
    <property type="entry name" value="PMT_2"/>
    <property type="match status" value="1"/>
</dbReference>
<feature type="transmembrane region" description="Helical" evidence="8">
    <location>
        <begin position="494"/>
        <end position="513"/>
    </location>
</feature>
<dbReference type="GO" id="GO:0009103">
    <property type="term" value="P:lipopolysaccharide biosynthetic process"/>
    <property type="evidence" value="ECO:0007669"/>
    <property type="project" value="UniProtKB-ARBA"/>
</dbReference>
<evidence type="ECO:0000256" key="2">
    <source>
        <dbReference type="ARBA" id="ARBA00022475"/>
    </source>
</evidence>
<dbReference type="RefSeq" id="WP_138368327.1">
    <property type="nucleotide sequence ID" value="NZ_VCEJ01000008.1"/>
</dbReference>
<evidence type="ECO:0000256" key="7">
    <source>
        <dbReference type="ARBA" id="ARBA00023136"/>
    </source>
</evidence>
<keyword evidence="6 8" id="KW-1133">Transmembrane helix</keyword>
<feature type="transmembrane region" description="Helical" evidence="8">
    <location>
        <begin position="187"/>
        <end position="207"/>
    </location>
</feature>
<feature type="transmembrane region" description="Helical" evidence="8">
    <location>
        <begin position="105"/>
        <end position="126"/>
    </location>
</feature>
<dbReference type="PANTHER" id="PTHR33908:SF11">
    <property type="entry name" value="MEMBRANE PROTEIN"/>
    <property type="match status" value="1"/>
</dbReference>
<evidence type="ECO:0000256" key="6">
    <source>
        <dbReference type="ARBA" id="ARBA00022989"/>
    </source>
</evidence>
<dbReference type="Proteomes" id="UP000306402">
    <property type="component" value="Unassembled WGS sequence"/>
</dbReference>
<keyword evidence="3" id="KW-0328">Glycosyltransferase</keyword>
<feature type="transmembrane region" description="Helical" evidence="8">
    <location>
        <begin position="262"/>
        <end position="294"/>
    </location>
</feature>
<keyword evidence="4 10" id="KW-0808">Transferase</keyword>
<keyword evidence="7 8" id="KW-0472">Membrane</keyword>
<evidence type="ECO:0000256" key="8">
    <source>
        <dbReference type="SAM" id="Phobius"/>
    </source>
</evidence>
<dbReference type="InterPro" id="IPR038731">
    <property type="entry name" value="RgtA/B/C-like"/>
</dbReference>
<organism evidence="10 11">
    <name type="scientific">Dyadobacter luticola</name>
    <dbReference type="NCBI Taxonomy" id="1979387"/>
    <lineage>
        <taxon>Bacteria</taxon>
        <taxon>Pseudomonadati</taxon>
        <taxon>Bacteroidota</taxon>
        <taxon>Cytophagia</taxon>
        <taxon>Cytophagales</taxon>
        <taxon>Spirosomataceae</taxon>
        <taxon>Dyadobacter</taxon>
    </lineage>
</organism>
<feature type="transmembrane region" description="Helical" evidence="8">
    <location>
        <begin position="411"/>
        <end position="431"/>
    </location>
</feature>
<feature type="transmembrane region" description="Helical" evidence="8">
    <location>
        <begin position="6"/>
        <end position="24"/>
    </location>
</feature>
<reference evidence="10 11" key="1">
    <citation type="submission" date="2019-05" db="EMBL/GenBank/DDBJ databases">
        <authorList>
            <person name="Qu J.-H."/>
        </authorList>
    </citation>
    <scope>NUCLEOTIDE SEQUENCE [LARGE SCALE GENOMIC DNA]</scope>
    <source>
        <strain evidence="10 11">T17</strain>
    </source>
</reference>
<feature type="transmembrane region" description="Helical" evidence="8">
    <location>
        <begin position="469"/>
        <end position="488"/>
    </location>
</feature>
<keyword evidence="5 8" id="KW-0812">Transmembrane</keyword>
<feature type="transmembrane region" description="Helical" evidence="8">
    <location>
        <begin position="214"/>
        <end position="232"/>
    </location>
</feature>
<feature type="transmembrane region" description="Helical" evidence="8">
    <location>
        <begin position="59"/>
        <end position="79"/>
    </location>
</feature>
<name>A0A5R9KQ02_9BACT</name>
<evidence type="ECO:0000256" key="1">
    <source>
        <dbReference type="ARBA" id="ARBA00004651"/>
    </source>
</evidence>
<evidence type="ECO:0000259" key="9">
    <source>
        <dbReference type="Pfam" id="PF13231"/>
    </source>
</evidence>
<feature type="transmembrane region" description="Helical" evidence="8">
    <location>
        <begin position="238"/>
        <end position="255"/>
    </location>
</feature>
<keyword evidence="2" id="KW-1003">Cell membrane</keyword>